<evidence type="ECO:0000259" key="13">
    <source>
        <dbReference type="PROSITE" id="PS50011"/>
    </source>
</evidence>
<comment type="subcellular location">
    <subcellularLocation>
        <location evidence="1">Membrane</location>
        <topology evidence="1">Single-pass membrane protein</topology>
    </subcellularLocation>
</comment>
<feature type="domain" description="Gnk2-homologous" evidence="14">
    <location>
        <begin position="13"/>
        <end position="119"/>
    </location>
</feature>
<keyword evidence="8 15" id="KW-0418">Kinase</keyword>
<dbReference type="GO" id="GO:0004674">
    <property type="term" value="F:protein serine/threonine kinase activity"/>
    <property type="evidence" value="ECO:0007669"/>
    <property type="project" value="UniProtKB-KW"/>
</dbReference>
<keyword evidence="11 12" id="KW-0472">Membrane</keyword>
<dbReference type="Pfam" id="PF01657">
    <property type="entry name" value="Stress-antifung"/>
    <property type="match status" value="1"/>
</dbReference>
<dbReference type="AlphaFoldDB" id="A0AAV9DTU3"/>
<dbReference type="GO" id="GO:0005524">
    <property type="term" value="F:ATP binding"/>
    <property type="evidence" value="ECO:0007669"/>
    <property type="project" value="UniProtKB-KW"/>
</dbReference>
<dbReference type="EMBL" id="JAUJYO010000011">
    <property type="protein sequence ID" value="KAK1304474.1"/>
    <property type="molecule type" value="Genomic_DNA"/>
</dbReference>
<dbReference type="InterPro" id="IPR002902">
    <property type="entry name" value="GNK2"/>
</dbReference>
<evidence type="ECO:0000313" key="16">
    <source>
        <dbReference type="Proteomes" id="UP001180020"/>
    </source>
</evidence>
<keyword evidence="9" id="KW-0067">ATP-binding</keyword>
<dbReference type="Proteomes" id="UP001180020">
    <property type="component" value="Unassembled WGS sequence"/>
</dbReference>
<comment type="caution">
    <text evidence="15">The sequence shown here is derived from an EMBL/GenBank/DDBJ whole genome shotgun (WGS) entry which is preliminary data.</text>
</comment>
<evidence type="ECO:0000256" key="4">
    <source>
        <dbReference type="ARBA" id="ARBA00022692"/>
    </source>
</evidence>
<keyword evidence="5" id="KW-0732">Signal</keyword>
<evidence type="ECO:0000256" key="11">
    <source>
        <dbReference type="ARBA" id="ARBA00023136"/>
    </source>
</evidence>
<accession>A0AAV9DTU3</accession>
<dbReference type="PROSITE" id="PS51473">
    <property type="entry name" value="GNK2"/>
    <property type="match status" value="1"/>
</dbReference>
<feature type="transmembrane region" description="Helical" evidence="12">
    <location>
        <begin position="126"/>
        <end position="148"/>
    </location>
</feature>
<evidence type="ECO:0000256" key="3">
    <source>
        <dbReference type="ARBA" id="ARBA00022679"/>
    </source>
</evidence>
<proteinExistence type="predicted"/>
<dbReference type="PROSITE" id="PS50011">
    <property type="entry name" value="PROTEIN_KINASE_DOM"/>
    <property type="match status" value="1"/>
</dbReference>
<evidence type="ECO:0000256" key="7">
    <source>
        <dbReference type="ARBA" id="ARBA00022741"/>
    </source>
</evidence>
<evidence type="ECO:0000259" key="14">
    <source>
        <dbReference type="PROSITE" id="PS51473"/>
    </source>
</evidence>
<reference evidence="15" key="1">
    <citation type="journal article" date="2023" name="Nat. Commun.">
        <title>Diploid and tetraploid genomes of Acorus and the evolution of monocots.</title>
        <authorList>
            <person name="Ma L."/>
            <person name="Liu K.W."/>
            <person name="Li Z."/>
            <person name="Hsiao Y.Y."/>
            <person name="Qi Y."/>
            <person name="Fu T."/>
            <person name="Tang G.D."/>
            <person name="Zhang D."/>
            <person name="Sun W.H."/>
            <person name="Liu D.K."/>
            <person name="Li Y."/>
            <person name="Chen G.Z."/>
            <person name="Liu X.D."/>
            <person name="Liao X.Y."/>
            <person name="Jiang Y.T."/>
            <person name="Yu X."/>
            <person name="Hao Y."/>
            <person name="Huang J."/>
            <person name="Zhao X.W."/>
            <person name="Ke S."/>
            <person name="Chen Y.Y."/>
            <person name="Wu W.L."/>
            <person name="Hsu J.L."/>
            <person name="Lin Y.F."/>
            <person name="Huang M.D."/>
            <person name="Li C.Y."/>
            <person name="Huang L."/>
            <person name="Wang Z.W."/>
            <person name="Zhao X."/>
            <person name="Zhong W.Y."/>
            <person name="Peng D.H."/>
            <person name="Ahmad S."/>
            <person name="Lan S."/>
            <person name="Zhang J.S."/>
            <person name="Tsai W.C."/>
            <person name="Van de Peer Y."/>
            <person name="Liu Z.J."/>
        </authorList>
    </citation>
    <scope>NUCLEOTIDE SEQUENCE</scope>
    <source>
        <strain evidence="15">CP</strain>
    </source>
</reference>
<sequence>MPGVKSGDIKVDNYGDAMIYVLKNMTEHTLFNAYVSSLLSEVSQTVSANVLRFSVGAMDYGEFFNIYAMGQCMEDLAEGDCYNCLVDMSLSSPPPSPSPSIVASSPIPPLINRTTGNGKTKTSRSVVYVVLSMVISLIVFFSVCLCLWRRKAYKKLLGGKARDTENTNSLLFDFDTLRVATDDFSDSNNLGEGGFSPVYKERLPDEEEIAVKMLASGSGQGLEELRNEVVFVDKLQHKNLARLLGCCLGEVVRLRILA</sequence>
<evidence type="ECO:0000256" key="2">
    <source>
        <dbReference type="ARBA" id="ARBA00022527"/>
    </source>
</evidence>
<protein>
    <submittedName>
        <fullName evidence="15">Cysteine-rich receptor-like protein kinase 38</fullName>
    </submittedName>
</protein>
<evidence type="ECO:0000256" key="5">
    <source>
        <dbReference type="ARBA" id="ARBA00022729"/>
    </source>
</evidence>
<dbReference type="PANTHER" id="PTHR27002:SF1040">
    <property type="entry name" value="OS07G0538400 PROTEIN"/>
    <property type="match status" value="1"/>
</dbReference>
<reference evidence="15" key="2">
    <citation type="submission" date="2023-06" db="EMBL/GenBank/DDBJ databases">
        <authorList>
            <person name="Ma L."/>
            <person name="Liu K.-W."/>
            <person name="Li Z."/>
            <person name="Hsiao Y.-Y."/>
            <person name="Qi Y."/>
            <person name="Fu T."/>
            <person name="Tang G."/>
            <person name="Zhang D."/>
            <person name="Sun W.-H."/>
            <person name="Liu D.-K."/>
            <person name="Li Y."/>
            <person name="Chen G.-Z."/>
            <person name="Liu X.-D."/>
            <person name="Liao X.-Y."/>
            <person name="Jiang Y.-T."/>
            <person name="Yu X."/>
            <person name="Hao Y."/>
            <person name="Huang J."/>
            <person name="Zhao X.-W."/>
            <person name="Ke S."/>
            <person name="Chen Y.-Y."/>
            <person name="Wu W.-L."/>
            <person name="Hsu J.-L."/>
            <person name="Lin Y.-F."/>
            <person name="Huang M.-D."/>
            <person name="Li C.-Y."/>
            <person name="Huang L."/>
            <person name="Wang Z.-W."/>
            <person name="Zhao X."/>
            <person name="Zhong W.-Y."/>
            <person name="Peng D.-H."/>
            <person name="Ahmad S."/>
            <person name="Lan S."/>
            <person name="Zhang J.-S."/>
            <person name="Tsai W.-C."/>
            <person name="Van De Peer Y."/>
            <person name="Liu Z.-J."/>
        </authorList>
    </citation>
    <scope>NUCLEOTIDE SEQUENCE</scope>
    <source>
        <strain evidence="15">CP</strain>
        <tissue evidence="15">Leaves</tissue>
    </source>
</reference>
<evidence type="ECO:0000313" key="15">
    <source>
        <dbReference type="EMBL" id="KAK1304474.1"/>
    </source>
</evidence>
<dbReference type="Gene3D" id="3.30.430.20">
    <property type="entry name" value="Gnk2 domain, C-X8-C-X2-C motif"/>
    <property type="match status" value="1"/>
</dbReference>
<keyword evidence="2" id="KW-0723">Serine/threonine-protein kinase</keyword>
<dbReference type="InterPro" id="IPR001245">
    <property type="entry name" value="Ser-Thr/Tyr_kinase_cat_dom"/>
</dbReference>
<keyword evidence="4 12" id="KW-0812">Transmembrane</keyword>
<dbReference type="SUPFAM" id="SSF56112">
    <property type="entry name" value="Protein kinase-like (PK-like)"/>
    <property type="match status" value="1"/>
</dbReference>
<evidence type="ECO:0000256" key="6">
    <source>
        <dbReference type="ARBA" id="ARBA00022737"/>
    </source>
</evidence>
<dbReference type="Pfam" id="PF07714">
    <property type="entry name" value="PK_Tyr_Ser-Thr"/>
    <property type="match status" value="1"/>
</dbReference>
<organism evidence="15 16">
    <name type="scientific">Acorus calamus</name>
    <name type="common">Sweet flag</name>
    <dbReference type="NCBI Taxonomy" id="4465"/>
    <lineage>
        <taxon>Eukaryota</taxon>
        <taxon>Viridiplantae</taxon>
        <taxon>Streptophyta</taxon>
        <taxon>Embryophyta</taxon>
        <taxon>Tracheophyta</taxon>
        <taxon>Spermatophyta</taxon>
        <taxon>Magnoliopsida</taxon>
        <taxon>Liliopsida</taxon>
        <taxon>Acoraceae</taxon>
        <taxon>Acorus</taxon>
    </lineage>
</organism>
<evidence type="ECO:0000256" key="8">
    <source>
        <dbReference type="ARBA" id="ARBA00022777"/>
    </source>
</evidence>
<dbReference type="InterPro" id="IPR011009">
    <property type="entry name" value="Kinase-like_dom_sf"/>
</dbReference>
<evidence type="ECO:0000256" key="12">
    <source>
        <dbReference type="SAM" id="Phobius"/>
    </source>
</evidence>
<dbReference type="CDD" id="cd23509">
    <property type="entry name" value="Gnk2-like"/>
    <property type="match status" value="1"/>
</dbReference>
<keyword evidence="7" id="KW-0547">Nucleotide-binding</keyword>
<dbReference type="Gene3D" id="3.30.200.20">
    <property type="entry name" value="Phosphorylase Kinase, domain 1"/>
    <property type="match status" value="1"/>
</dbReference>
<feature type="domain" description="Protein kinase" evidence="13">
    <location>
        <begin position="184"/>
        <end position="258"/>
    </location>
</feature>
<keyword evidence="3" id="KW-0808">Transferase</keyword>
<keyword evidence="15" id="KW-0675">Receptor</keyword>
<name>A0AAV9DTU3_ACOCL</name>
<evidence type="ECO:0000256" key="1">
    <source>
        <dbReference type="ARBA" id="ARBA00004167"/>
    </source>
</evidence>
<dbReference type="InterPro" id="IPR038408">
    <property type="entry name" value="GNK2_sf"/>
</dbReference>
<dbReference type="PANTHER" id="PTHR27002">
    <property type="entry name" value="RECEPTOR-LIKE SERINE/THREONINE-PROTEIN KINASE SD1-8"/>
    <property type="match status" value="1"/>
</dbReference>
<evidence type="ECO:0000256" key="10">
    <source>
        <dbReference type="ARBA" id="ARBA00022989"/>
    </source>
</evidence>
<keyword evidence="16" id="KW-1185">Reference proteome</keyword>
<keyword evidence="6" id="KW-0677">Repeat</keyword>
<keyword evidence="10 12" id="KW-1133">Transmembrane helix</keyword>
<dbReference type="InterPro" id="IPR000719">
    <property type="entry name" value="Prot_kinase_dom"/>
</dbReference>
<gene>
    <name evidence="15" type="primary">CRK38</name>
    <name evidence="15" type="ORF">QJS10_CPB11g01186</name>
</gene>
<dbReference type="GO" id="GO:0005886">
    <property type="term" value="C:plasma membrane"/>
    <property type="evidence" value="ECO:0007669"/>
    <property type="project" value="TreeGrafter"/>
</dbReference>
<evidence type="ECO:0000256" key="9">
    <source>
        <dbReference type="ARBA" id="ARBA00022840"/>
    </source>
</evidence>